<accession>A0ABT5TTG0</accession>
<evidence type="ECO:0000259" key="1">
    <source>
        <dbReference type="Pfam" id="PF02720"/>
    </source>
</evidence>
<protein>
    <submittedName>
        <fullName evidence="2">DUF222 domain-containing protein</fullName>
    </submittedName>
</protein>
<feature type="non-terminal residue" evidence="2">
    <location>
        <position position="153"/>
    </location>
</feature>
<comment type="caution">
    <text evidence="2">The sequence shown here is derived from an EMBL/GenBank/DDBJ whole genome shotgun (WGS) entry which is preliminary data.</text>
</comment>
<dbReference type="InterPro" id="IPR003870">
    <property type="entry name" value="DUF222"/>
</dbReference>
<keyword evidence="3" id="KW-1185">Reference proteome</keyword>
<dbReference type="EMBL" id="JARACI010000438">
    <property type="protein sequence ID" value="MDD9205350.1"/>
    <property type="molecule type" value="Genomic_DNA"/>
</dbReference>
<sequence>MHVDPAGDAMAWVSALVRADRAEVARTVLDALARTARTEGDDRTLDQRRADAFADLFTAVLDRGVDLDGSPLPMRHGQRPHIQVTVGAGTLLGLDDEPAILGGHGPIPAELAREIAQDGTWRGLFTDAVGDFLALGSKKYVPGADLSRQVVAR</sequence>
<evidence type="ECO:0000313" key="2">
    <source>
        <dbReference type="EMBL" id="MDD9205350.1"/>
    </source>
</evidence>
<evidence type="ECO:0000313" key="3">
    <source>
        <dbReference type="Proteomes" id="UP001165561"/>
    </source>
</evidence>
<dbReference type="Pfam" id="PF02720">
    <property type="entry name" value="DUF222"/>
    <property type="match status" value="1"/>
</dbReference>
<reference evidence="2" key="1">
    <citation type="submission" date="2023-02" db="EMBL/GenBank/DDBJ databases">
        <title>Georgenia sp.10Sc9-8, isolated from a soil sample collected from the Taklamakan desert.</title>
        <authorList>
            <person name="Liu S."/>
        </authorList>
    </citation>
    <scope>NUCLEOTIDE SEQUENCE</scope>
    <source>
        <strain evidence="2">10Sc9-8</strain>
    </source>
</reference>
<organism evidence="2 3">
    <name type="scientific">Georgenia halotolerans</name>
    <dbReference type="NCBI Taxonomy" id="3028317"/>
    <lineage>
        <taxon>Bacteria</taxon>
        <taxon>Bacillati</taxon>
        <taxon>Actinomycetota</taxon>
        <taxon>Actinomycetes</taxon>
        <taxon>Micrococcales</taxon>
        <taxon>Bogoriellaceae</taxon>
        <taxon>Georgenia</taxon>
    </lineage>
</organism>
<dbReference type="Proteomes" id="UP001165561">
    <property type="component" value="Unassembled WGS sequence"/>
</dbReference>
<gene>
    <name evidence="2" type="ORF">PU560_02575</name>
</gene>
<name>A0ABT5TTG0_9MICO</name>
<feature type="domain" description="DUF222" evidence="1">
    <location>
        <begin position="3"/>
        <end position="153"/>
    </location>
</feature>
<proteinExistence type="predicted"/>